<feature type="transmembrane region" description="Helical" evidence="1">
    <location>
        <begin position="85"/>
        <end position="103"/>
    </location>
</feature>
<feature type="transmembrane region" description="Helical" evidence="1">
    <location>
        <begin position="207"/>
        <end position="227"/>
    </location>
</feature>
<accession>A0A6J4K8N8</accession>
<feature type="transmembrane region" description="Helical" evidence="1">
    <location>
        <begin position="144"/>
        <end position="166"/>
    </location>
</feature>
<protein>
    <submittedName>
        <fullName evidence="2">Uncharacterized protein</fullName>
    </submittedName>
</protein>
<feature type="transmembrane region" description="Helical" evidence="1">
    <location>
        <begin position="6"/>
        <end position="22"/>
    </location>
</feature>
<reference evidence="2" key="1">
    <citation type="submission" date="2020-02" db="EMBL/GenBank/DDBJ databases">
        <authorList>
            <person name="Meier V. D."/>
        </authorList>
    </citation>
    <scope>NUCLEOTIDE SEQUENCE</scope>
    <source>
        <strain evidence="2">AVDCRST_MAG68</strain>
    </source>
</reference>
<evidence type="ECO:0000313" key="2">
    <source>
        <dbReference type="EMBL" id="CAA9298889.1"/>
    </source>
</evidence>
<feature type="transmembrane region" description="Helical" evidence="1">
    <location>
        <begin position="34"/>
        <end position="52"/>
    </location>
</feature>
<evidence type="ECO:0000256" key="1">
    <source>
        <dbReference type="SAM" id="Phobius"/>
    </source>
</evidence>
<feature type="transmembrane region" description="Helical" evidence="1">
    <location>
        <begin position="173"/>
        <end position="195"/>
    </location>
</feature>
<keyword evidence="1" id="KW-1133">Transmembrane helix</keyword>
<dbReference type="EMBL" id="CADCTW010000018">
    <property type="protein sequence ID" value="CAA9298889.1"/>
    <property type="molecule type" value="Genomic_DNA"/>
</dbReference>
<proteinExistence type="predicted"/>
<gene>
    <name evidence="2" type="ORF">AVDCRST_MAG68-234</name>
</gene>
<organism evidence="2">
    <name type="scientific">uncultured Gemmatimonadota bacterium</name>
    <dbReference type="NCBI Taxonomy" id="203437"/>
    <lineage>
        <taxon>Bacteria</taxon>
        <taxon>Pseudomonadati</taxon>
        <taxon>Gemmatimonadota</taxon>
        <taxon>environmental samples</taxon>
    </lineage>
</organism>
<feature type="transmembrane region" description="Helical" evidence="1">
    <location>
        <begin position="115"/>
        <end position="132"/>
    </location>
</feature>
<keyword evidence="1" id="KW-0472">Membrane</keyword>
<sequence>MLTYSLQWVVGLLTLTFAVLALRISRPGVSPDPFFGSAWLLAGTTFLLHAASQLAQYAWGGLALAGGAGSAAMESYLRWSPTFNHTRTFVLLALFIALMALAGMRAPPGRGFQRAYGVALLAAMTLGVIVAADEGKLVESRHYLRVAGWDTVELIVVLSALFATLVTDKVDRYLWGALAANAFAVTLSIIWFVALSRVTDPLAWSPPAWQIAGYRVAVFVVMVALAARRLWLVRRGRVAEGLLGSRTKQYSPYAG</sequence>
<keyword evidence="1" id="KW-0812">Transmembrane</keyword>
<dbReference type="AlphaFoldDB" id="A0A6J4K8N8"/>
<name>A0A6J4K8N8_9BACT</name>